<dbReference type="EC" id="3.6.1.66" evidence="12"/>
<keyword evidence="7 12" id="KW-0546">Nucleotide metabolism</keyword>
<comment type="catalytic activity">
    <reaction evidence="11">
        <text>N(6)-hydroxy-dATP + H2O = N(6)-hydroxy-dAMP + diphosphate + H(+)</text>
        <dbReference type="Rhea" id="RHEA:83971"/>
        <dbReference type="ChEBI" id="CHEBI:15377"/>
        <dbReference type="ChEBI" id="CHEBI:15378"/>
        <dbReference type="ChEBI" id="CHEBI:33019"/>
        <dbReference type="ChEBI" id="CHEBI:233529"/>
        <dbReference type="ChEBI" id="CHEBI:233530"/>
    </reaction>
    <physiologicalReaction direction="left-to-right" evidence="11">
        <dbReference type="Rhea" id="RHEA:83972"/>
    </physiologicalReaction>
</comment>
<dbReference type="NCBIfam" id="TIGR00042">
    <property type="entry name" value="RdgB/HAM1 family non-canonical purine NTP pyrophosphatase"/>
    <property type="match status" value="1"/>
</dbReference>
<dbReference type="Pfam" id="PF01725">
    <property type="entry name" value="Ham1p_like"/>
    <property type="match status" value="1"/>
</dbReference>
<dbReference type="GO" id="GO:0009204">
    <property type="term" value="P:deoxyribonucleoside triphosphate catabolic process"/>
    <property type="evidence" value="ECO:0007669"/>
    <property type="project" value="UniProtKB-UniRule"/>
</dbReference>
<feature type="binding site" evidence="12">
    <location>
        <position position="68"/>
    </location>
    <ligand>
        <name>Mg(2+)</name>
        <dbReference type="ChEBI" id="CHEBI:18420"/>
    </ligand>
</feature>
<evidence type="ECO:0000256" key="5">
    <source>
        <dbReference type="ARBA" id="ARBA00022801"/>
    </source>
</evidence>
<feature type="binding site" evidence="12">
    <location>
        <begin position="68"/>
        <end position="69"/>
    </location>
    <ligand>
        <name>ITP</name>
        <dbReference type="ChEBI" id="CHEBI:61402"/>
    </ligand>
</feature>
<comment type="subcellular location">
    <subcellularLocation>
        <location evidence="12">Cytoplasm</location>
    </subcellularLocation>
    <subcellularLocation>
        <location evidence="12">Nucleus</location>
    </subcellularLocation>
</comment>
<evidence type="ECO:0000256" key="7">
    <source>
        <dbReference type="ARBA" id="ARBA00023080"/>
    </source>
</evidence>
<evidence type="ECO:0000256" key="12">
    <source>
        <dbReference type="HAMAP-Rule" id="MF_03148"/>
    </source>
</evidence>
<comment type="catalytic activity">
    <reaction evidence="12">
        <text>XTP + H2O = XMP + diphosphate + H(+)</text>
        <dbReference type="Rhea" id="RHEA:28610"/>
        <dbReference type="ChEBI" id="CHEBI:15377"/>
        <dbReference type="ChEBI" id="CHEBI:15378"/>
        <dbReference type="ChEBI" id="CHEBI:33019"/>
        <dbReference type="ChEBI" id="CHEBI:57464"/>
        <dbReference type="ChEBI" id="CHEBI:61314"/>
        <dbReference type="EC" id="3.6.1.66"/>
    </reaction>
</comment>
<feature type="binding site" evidence="12">
    <location>
        <position position="40"/>
    </location>
    <ligand>
        <name>Mg(2+)</name>
        <dbReference type="ChEBI" id="CHEBI:18420"/>
    </ligand>
</feature>
<comment type="similarity">
    <text evidence="1 12 13">Belongs to the HAM1 NTPase family.</text>
</comment>
<dbReference type="GO" id="GO:0046872">
    <property type="term" value="F:metal ion binding"/>
    <property type="evidence" value="ECO:0007669"/>
    <property type="project" value="UniProtKB-KW"/>
</dbReference>
<comment type="catalytic activity">
    <reaction evidence="9">
        <text>ITP + H2O = IMP + diphosphate + H(+)</text>
        <dbReference type="Rhea" id="RHEA:29399"/>
        <dbReference type="ChEBI" id="CHEBI:15377"/>
        <dbReference type="ChEBI" id="CHEBI:15378"/>
        <dbReference type="ChEBI" id="CHEBI:33019"/>
        <dbReference type="ChEBI" id="CHEBI:58053"/>
        <dbReference type="ChEBI" id="CHEBI:61402"/>
        <dbReference type="EC" id="3.6.1.66"/>
    </reaction>
    <physiologicalReaction direction="left-to-right" evidence="9">
        <dbReference type="Rhea" id="RHEA:29400"/>
    </physiologicalReaction>
</comment>
<evidence type="ECO:0000313" key="15">
    <source>
        <dbReference type="Proteomes" id="UP000318582"/>
    </source>
</evidence>
<name>A0A507E7F1_9FUNG</name>
<evidence type="ECO:0000256" key="6">
    <source>
        <dbReference type="ARBA" id="ARBA00022842"/>
    </source>
</evidence>
<evidence type="ECO:0000256" key="2">
    <source>
        <dbReference type="ARBA" id="ARBA00022490"/>
    </source>
</evidence>
<dbReference type="GO" id="GO:0009117">
    <property type="term" value="P:nucleotide metabolic process"/>
    <property type="evidence" value="ECO:0007669"/>
    <property type="project" value="UniProtKB-KW"/>
</dbReference>
<feature type="binding site" evidence="12">
    <location>
        <position position="166"/>
    </location>
    <ligand>
        <name>ITP</name>
        <dbReference type="ChEBI" id="CHEBI:61402"/>
    </ligand>
</feature>
<dbReference type="STRING" id="109895.A0A507E7F1"/>
<dbReference type="InterPro" id="IPR029001">
    <property type="entry name" value="ITPase-like_fam"/>
</dbReference>
<keyword evidence="4 12" id="KW-0547">Nucleotide-binding</keyword>
<evidence type="ECO:0000256" key="11">
    <source>
        <dbReference type="ARBA" id="ARBA00093271"/>
    </source>
</evidence>
<evidence type="ECO:0000256" key="3">
    <source>
        <dbReference type="ARBA" id="ARBA00022723"/>
    </source>
</evidence>
<comment type="caution">
    <text evidence="14">The sequence shown here is derived from an EMBL/GenBank/DDBJ whole genome shotgun (WGS) entry which is preliminary data.</text>
</comment>
<keyword evidence="15" id="KW-1185">Reference proteome</keyword>
<gene>
    <name evidence="14" type="ORF">PhCBS80983_g02578</name>
</gene>
<keyword evidence="12" id="KW-0539">Nucleus</keyword>
<keyword evidence="12" id="KW-0464">Manganese</keyword>
<dbReference type="PANTHER" id="PTHR11067:SF9">
    <property type="entry name" value="INOSINE TRIPHOSPHATE PYROPHOSPHATASE"/>
    <property type="match status" value="1"/>
</dbReference>
<protein>
    <recommendedName>
        <fullName evidence="12">Inosine triphosphate pyrophosphatase</fullName>
        <shortName evidence="12">ITPase</shortName>
        <shortName evidence="12">Inosine triphosphatase</shortName>
        <ecNumber evidence="12">3.6.1.66</ecNumber>
    </recommendedName>
    <alternativeName>
        <fullName evidence="12">Non-canonical purine NTP pyrophosphatase</fullName>
    </alternativeName>
    <alternativeName>
        <fullName evidence="12">Non-standard purine NTP pyrophosphatase</fullName>
    </alternativeName>
    <alternativeName>
        <fullName evidence="12">Nucleoside-triphosphate diphosphatase</fullName>
    </alternativeName>
    <alternativeName>
        <fullName evidence="12">Nucleoside-triphosphate pyrophosphatase</fullName>
        <shortName evidence="12">NTPase</shortName>
    </alternativeName>
    <alternativeName>
        <fullName evidence="12">XTP/dITP diphosphatase</fullName>
    </alternativeName>
</protein>
<dbReference type="GO" id="GO:0005737">
    <property type="term" value="C:cytoplasm"/>
    <property type="evidence" value="ECO:0007669"/>
    <property type="project" value="UniProtKB-SubCell"/>
</dbReference>
<dbReference type="Proteomes" id="UP000318582">
    <property type="component" value="Unassembled WGS sequence"/>
</dbReference>
<dbReference type="SUPFAM" id="SSF52972">
    <property type="entry name" value="ITPase-like"/>
    <property type="match status" value="1"/>
</dbReference>
<dbReference type="GO" id="GO:0036222">
    <property type="term" value="F:XTP diphosphatase activity"/>
    <property type="evidence" value="ECO:0007669"/>
    <property type="project" value="UniProtKB-UniRule"/>
</dbReference>
<feature type="binding site" evidence="12">
    <location>
        <begin position="171"/>
        <end position="172"/>
    </location>
    <ligand>
        <name>ITP</name>
        <dbReference type="ChEBI" id="CHEBI:61402"/>
    </ligand>
</feature>
<dbReference type="GO" id="GO:0000166">
    <property type="term" value="F:nucleotide binding"/>
    <property type="evidence" value="ECO:0007669"/>
    <property type="project" value="UniProtKB-KW"/>
</dbReference>
<evidence type="ECO:0000256" key="10">
    <source>
        <dbReference type="ARBA" id="ARBA00093255"/>
    </source>
</evidence>
<keyword evidence="2 12" id="KW-0963">Cytoplasm</keyword>
<sequence length="190" mass="20750">MSSSPQVTFVTGNANKLLEVQQILEPAGVNIKSHSLDLPEYQGTTTFVSQEKARAAANILGSPVLTEDTSLCFKAMNDLPGPYIKWFMAGLGHEGLNKMLAGFDDKSADAVCTFAYCKPGGEPIVFEGRNQGTIVPASGPVGFGWDPIFKPDGYDTTYAEMQKDIKNTISHRFRALEKVLEFLKDPKNLE</sequence>
<dbReference type="GO" id="GO:0035870">
    <property type="term" value="F:dITP diphosphatase activity"/>
    <property type="evidence" value="ECO:0007669"/>
    <property type="project" value="UniProtKB-UniRule"/>
</dbReference>
<keyword evidence="5 12" id="KW-0378">Hydrolase</keyword>
<dbReference type="PANTHER" id="PTHR11067">
    <property type="entry name" value="INOSINE TRIPHOSPHATE PYROPHOSPHATASE/HAM1 PROTEIN"/>
    <property type="match status" value="1"/>
</dbReference>
<dbReference type="GO" id="GO:0005634">
    <property type="term" value="C:nucleus"/>
    <property type="evidence" value="ECO:0007669"/>
    <property type="project" value="UniProtKB-SubCell"/>
</dbReference>
<accession>A0A507E7F1</accession>
<evidence type="ECO:0000256" key="9">
    <source>
        <dbReference type="ARBA" id="ARBA00093218"/>
    </source>
</evidence>
<dbReference type="HAMAP" id="MF_03148">
    <property type="entry name" value="HAM1_NTPase"/>
    <property type="match status" value="1"/>
</dbReference>
<dbReference type="FunFam" id="3.90.950.10:FF:000003">
    <property type="entry name" value="Inosine triphosphate pyrophosphatase"/>
    <property type="match status" value="1"/>
</dbReference>
<organism evidence="14 15">
    <name type="scientific">Powellomyces hirtus</name>
    <dbReference type="NCBI Taxonomy" id="109895"/>
    <lineage>
        <taxon>Eukaryota</taxon>
        <taxon>Fungi</taxon>
        <taxon>Fungi incertae sedis</taxon>
        <taxon>Chytridiomycota</taxon>
        <taxon>Chytridiomycota incertae sedis</taxon>
        <taxon>Chytridiomycetes</taxon>
        <taxon>Spizellomycetales</taxon>
        <taxon>Powellomycetaceae</taxon>
        <taxon>Powellomyces</taxon>
    </lineage>
</organism>
<dbReference type="InterPro" id="IPR027502">
    <property type="entry name" value="ITPase"/>
</dbReference>
<feature type="binding site" evidence="12">
    <location>
        <begin position="11"/>
        <end position="16"/>
    </location>
    <ligand>
        <name>ITP</name>
        <dbReference type="ChEBI" id="CHEBI:61402"/>
    </ligand>
</feature>
<dbReference type="EMBL" id="QEAQ01000027">
    <property type="protein sequence ID" value="TPX59225.1"/>
    <property type="molecule type" value="Genomic_DNA"/>
</dbReference>
<dbReference type="GO" id="GO:0036220">
    <property type="term" value="F:ITP diphosphatase activity"/>
    <property type="evidence" value="ECO:0007669"/>
    <property type="project" value="UniProtKB-UniRule"/>
</dbReference>
<comment type="catalytic activity">
    <reaction evidence="10">
        <text>dITP + H2O = dIMP + diphosphate + H(+)</text>
        <dbReference type="Rhea" id="RHEA:28342"/>
        <dbReference type="ChEBI" id="CHEBI:15377"/>
        <dbReference type="ChEBI" id="CHEBI:15378"/>
        <dbReference type="ChEBI" id="CHEBI:33019"/>
        <dbReference type="ChEBI" id="CHEBI:61194"/>
        <dbReference type="ChEBI" id="CHEBI:61382"/>
        <dbReference type="EC" id="3.6.1.66"/>
    </reaction>
    <physiologicalReaction direction="left-to-right" evidence="10">
        <dbReference type="Rhea" id="RHEA:28343"/>
    </physiologicalReaction>
</comment>
<evidence type="ECO:0000256" key="13">
    <source>
        <dbReference type="RuleBase" id="RU003781"/>
    </source>
</evidence>
<dbReference type="CDD" id="cd00515">
    <property type="entry name" value="HAM1"/>
    <property type="match status" value="1"/>
</dbReference>
<proteinExistence type="inferred from homology"/>
<dbReference type="Gene3D" id="3.90.950.10">
    <property type="match status" value="1"/>
</dbReference>
<evidence type="ECO:0000256" key="8">
    <source>
        <dbReference type="ARBA" id="ARBA00054940"/>
    </source>
</evidence>
<comment type="function">
    <text evidence="12">Pyrophosphatase that hydrolyzes non-canonical purine nucleotides such as inosine triphosphate (ITP), deoxyinosine triphosphate (dITP) or xanthosine 5'-triphosphate (XTP) to their respective monophosphate derivatives. The enzyme does not distinguish between the deoxy- and ribose forms. Probably excludes non-canonical purines from RNA and DNA precursor pools, thus preventing their incorporation into RNA and DNA and avoiding chromosomal lesions.</text>
</comment>
<comment type="cofactor">
    <cofactor evidence="12">
        <name>Mg(2+)</name>
        <dbReference type="ChEBI" id="CHEBI:18420"/>
    </cofactor>
    <cofactor evidence="12">
        <name>Mn(2+)</name>
        <dbReference type="ChEBI" id="CHEBI:29035"/>
    </cofactor>
    <text evidence="12">Binds 1 divalent metal cation per subunit; can use either Mg(2+) or Mn(2+).</text>
</comment>
<evidence type="ECO:0000256" key="4">
    <source>
        <dbReference type="ARBA" id="ARBA00022741"/>
    </source>
</evidence>
<reference evidence="14 15" key="1">
    <citation type="journal article" date="2019" name="Sci. Rep.">
        <title>Comparative genomics of chytrid fungi reveal insights into the obligate biotrophic and pathogenic lifestyle of Synchytrium endobioticum.</title>
        <authorList>
            <person name="van de Vossenberg B.T.L.H."/>
            <person name="Warris S."/>
            <person name="Nguyen H.D.T."/>
            <person name="van Gent-Pelzer M.P.E."/>
            <person name="Joly D.L."/>
            <person name="van de Geest H.C."/>
            <person name="Bonants P.J.M."/>
            <person name="Smith D.S."/>
            <person name="Levesque C.A."/>
            <person name="van der Lee T.A.J."/>
        </authorList>
    </citation>
    <scope>NUCLEOTIDE SEQUENCE [LARGE SCALE GENOMIC DNA]</scope>
    <source>
        <strain evidence="14 15">CBS 809.83</strain>
    </source>
</reference>
<comment type="subunit">
    <text evidence="12">Homodimer.</text>
</comment>
<dbReference type="InterPro" id="IPR002637">
    <property type="entry name" value="RdgB/HAM1"/>
</dbReference>
<keyword evidence="3 12" id="KW-0479">Metal-binding</keyword>
<dbReference type="AlphaFoldDB" id="A0A507E7F1"/>
<comment type="function">
    <text evidence="8">Pyrophosphatase that hydrolyzes the non-canonical purine nucleotides inosine triphosphate (ITP), deoxyinosine triphosphate (dITP) as well as 2'-deoxy-N-6-hydroxylaminopurine triphosphate (dHAPTP) and xanthosine 5'-triphosphate (XTP) to their respective monophosphate derivatives. The enzyme does not distinguish between the deoxy- and ribose forms. Probably excludes non-canonical purines from RNA and DNA precursor pools, thus preventing their incorporation into RNA and DNA and avoiding chromosomal lesions.</text>
</comment>
<keyword evidence="6 12" id="KW-0460">Magnesium</keyword>
<evidence type="ECO:0000313" key="14">
    <source>
        <dbReference type="EMBL" id="TPX59225.1"/>
    </source>
</evidence>
<evidence type="ECO:0000256" key="1">
    <source>
        <dbReference type="ARBA" id="ARBA00008023"/>
    </source>
</evidence>
<feature type="binding site" evidence="12">
    <location>
        <position position="52"/>
    </location>
    <ligand>
        <name>ITP</name>
        <dbReference type="ChEBI" id="CHEBI:61402"/>
    </ligand>
</feature>
<feature type="binding site" evidence="12">
    <location>
        <begin position="143"/>
        <end position="146"/>
    </location>
    <ligand>
        <name>ITP</name>
        <dbReference type="ChEBI" id="CHEBI:61402"/>
    </ligand>
</feature>